<dbReference type="EMBL" id="JGZO01000023">
    <property type="protein sequence ID" value="KFI91404.1"/>
    <property type="molecule type" value="Genomic_DNA"/>
</dbReference>
<organism evidence="2 3">
    <name type="scientific">Bifidobacterium scardovii</name>
    <dbReference type="NCBI Taxonomy" id="158787"/>
    <lineage>
        <taxon>Bacteria</taxon>
        <taxon>Bacillati</taxon>
        <taxon>Actinomycetota</taxon>
        <taxon>Actinomycetes</taxon>
        <taxon>Bifidobacteriales</taxon>
        <taxon>Bifidobacteriaceae</taxon>
        <taxon>Bifidobacterium</taxon>
    </lineage>
</organism>
<sequence length="210" mass="22815">MTRPSTSTTPTASRPAAPRRSLGLRPKDWISVGVYAVLYIVLIYACGMLGYVPFIYPFCGFLYGIVCQTPVLLLALKVRHFGALTVLGLLTGAIAGFGLPVMILVGLAVGFVADLVALSGRYVGRIQLVLACGVFNLMFYSGYAMFFFNRNSTMAMIAKSYGQDYVDQVSALLPQWYAYVMPVGLFVAGCVGALIALRLMRKHFERAGLV</sequence>
<feature type="transmembrane region" description="Helical" evidence="1">
    <location>
        <begin position="54"/>
        <end position="76"/>
    </location>
</feature>
<dbReference type="InterPro" id="IPR011733">
    <property type="entry name" value="CHP02185_IM"/>
</dbReference>
<dbReference type="Proteomes" id="UP000029033">
    <property type="component" value="Unassembled WGS sequence"/>
</dbReference>
<dbReference type="NCBIfam" id="TIGR02185">
    <property type="entry name" value="Trep_Strep"/>
    <property type="match status" value="1"/>
</dbReference>
<feature type="transmembrane region" description="Helical" evidence="1">
    <location>
        <begin position="29"/>
        <end position="47"/>
    </location>
</feature>
<feature type="transmembrane region" description="Helical" evidence="1">
    <location>
        <begin position="88"/>
        <end position="116"/>
    </location>
</feature>
<dbReference type="OrthoDB" id="9781459at2"/>
<name>A0A087D7A4_9BIFI</name>
<dbReference type="AlphaFoldDB" id="A0A087D7A4"/>
<dbReference type="GeneID" id="85165297"/>
<evidence type="ECO:0000313" key="3">
    <source>
        <dbReference type="Proteomes" id="UP000029033"/>
    </source>
</evidence>
<gene>
    <name evidence="2" type="ORF">BSCA_2096</name>
</gene>
<dbReference type="eggNOG" id="ENOG502ZBND">
    <property type="taxonomic scope" value="Bacteria"/>
</dbReference>
<feature type="transmembrane region" description="Helical" evidence="1">
    <location>
        <begin position="176"/>
        <end position="197"/>
    </location>
</feature>
<evidence type="ECO:0000313" key="2">
    <source>
        <dbReference type="EMBL" id="KFI91404.1"/>
    </source>
</evidence>
<keyword evidence="1" id="KW-1133">Transmembrane helix</keyword>
<protein>
    <submittedName>
        <fullName evidence="2">Membrane protein</fullName>
    </submittedName>
</protein>
<reference evidence="2 3" key="1">
    <citation type="submission" date="2014-03" db="EMBL/GenBank/DDBJ databases">
        <title>Genomics of Bifidobacteria.</title>
        <authorList>
            <person name="Ventura M."/>
            <person name="Milani C."/>
            <person name="Lugli G.A."/>
        </authorList>
    </citation>
    <scope>NUCLEOTIDE SEQUENCE [LARGE SCALE GENOMIC DNA]</scope>
    <source>
        <strain evidence="2 3">LMG 21589</strain>
    </source>
</reference>
<dbReference type="STRING" id="158787.BSCA_2096"/>
<keyword evidence="1" id="KW-0472">Membrane</keyword>
<dbReference type="RefSeq" id="WP_081893045.1">
    <property type="nucleotide sequence ID" value="NZ_CAUPKV010000006.1"/>
</dbReference>
<proteinExistence type="predicted"/>
<comment type="caution">
    <text evidence="2">The sequence shown here is derived from an EMBL/GenBank/DDBJ whole genome shotgun (WGS) entry which is preliminary data.</text>
</comment>
<accession>A0A087D7A4</accession>
<keyword evidence="1" id="KW-0812">Transmembrane</keyword>
<evidence type="ECO:0000256" key="1">
    <source>
        <dbReference type="SAM" id="Phobius"/>
    </source>
</evidence>
<keyword evidence="3" id="KW-1185">Reference proteome</keyword>
<dbReference type="Pfam" id="PF09605">
    <property type="entry name" value="Trep_Strep"/>
    <property type="match status" value="1"/>
</dbReference>
<feature type="transmembrane region" description="Helical" evidence="1">
    <location>
        <begin position="128"/>
        <end position="148"/>
    </location>
</feature>